<name>A0A1I5JHM5_9BACT</name>
<keyword evidence="5" id="KW-0812">Transmembrane</keyword>
<dbReference type="Proteomes" id="UP000199564">
    <property type="component" value="Unassembled WGS sequence"/>
</dbReference>
<dbReference type="PANTHER" id="PTHR12563:SF23">
    <property type="entry name" value="BCDNA.GH07066"/>
    <property type="match status" value="1"/>
</dbReference>
<accession>A0A1I5JHM5</accession>
<evidence type="ECO:0000256" key="1">
    <source>
        <dbReference type="ARBA" id="ARBA00004765"/>
    </source>
</evidence>
<dbReference type="GO" id="GO:0006631">
    <property type="term" value="P:fatty acid metabolic process"/>
    <property type="evidence" value="ECO:0007669"/>
    <property type="project" value="TreeGrafter"/>
</dbReference>
<dbReference type="GO" id="GO:0006072">
    <property type="term" value="P:glycerol-3-phosphate metabolic process"/>
    <property type="evidence" value="ECO:0007669"/>
    <property type="project" value="TreeGrafter"/>
</dbReference>
<keyword evidence="7" id="KW-0012">Acyltransferase</keyword>
<dbReference type="AlphaFoldDB" id="A0A1I5JHM5"/>
<dbReference type="InterPro" id="IPR002123">
    <property type="entry name" value="Plipid/glycerol_acylTrfase"/>
</dbReference>
<keyword evidence="7" id="KW-0808">Transferase</keyword>
<evidence type="ECO:0000256" key="2">
    <source>
        <dbReference type="ARBA" id="ARBA00013113"/>
    </source>
</evidence>
<proteinExistence type="predicted"/>
<dbReference type="GO" id="GO:0019432">
    <property type="term" value="P:triglyceride biosynthetic process"/>
    <property type="evidence" value="ECO:0007669"/>
    <property type="project" value="TreeGrafter"/>
</dbReference>
<evidence type="ECO:0000256" key="5">
    <source>
        <dbReference type="SAM" id="Phobius"/>
    </source>
</evidence>
<dbReference type="GO" id="GO:0008654">
    <property type="term" value="P:phospholipid biosynthetic process"/>
    <property type="evidence" value="ECO:0007669"/>
    <property type="project" value="TreeGrafter"/>
</dbReference>
<evidence type="ECO:0000256" key="3">
    <source>
        <dbReference type="ARBA" id="ARBA00013432"/>
    </source>
</evidence>
<keyword evidence="5" id="KW-0472">Membrane</keyword>
<keyword evidence="5" id="KW-1133">Transmembrane helix</keyword>
<reference evidence="8" key="1">
    <citation type="submission" date="2016-10" db="EMBL/GenBank/DDBJ databases">
        <authorList>
            <person name="Varghese N."/>
            <person name="Submissions S."/>
        </authorList>
    </citation>
    <scope>NUCLEOTIDE SEQUENCE [LARGE SCALE GENOMIC DNA]</scope>
    <source>
        <strain evidence="8">DSM 15282</strain>
    </source>
</reference>
<evidence type="ECO:0000256" key="4">
    <source>
        <dbReference type="ARBA" id="ARBA00048427"/>
    </source>
</evidence>
<dbReference type="SMART" id="SM00563">
    <property type="entry name" value="PlsC"/>
    <property type="match status" value="1"/>
</dbReference>
<dbReference type="EC" id="2.3.1.15" evidence="2"/>
<evidence type="ECO:0000259" key="6">
    <source>
        <dbReference type="SMART" id="SM00563"/>
    </source>
</evidence>
<comment type="catalytic activity">
    <reaction evidence="4">
        <text>sn-glycerol 3-phosphate + an acyl-CoA = a 1-acyl-sn-glycero-3-phosphate + CoA</text>
        <dbReference type="Rhea" id="RHEA:15325"/>
        <dbReference type="ChEBI" id="CHEBI:57287"/>
        <dbReference type="ChEBI" id="CHEBI:57597"/>
        <dbReference type="ChEBI" id="CHEBI:57970"/>
        <dbReference type="ChEBI" id="CHEBI:58342"/>
        <dbReference type="EC" id="2.3.1.15"/>
    </reaction>
</comment>
<dbReference type="InterPro" id="IPR022284">
    <property type="entry name" value="GPAT/DHAPAT"/>
</dbReference>
<dbReference type="GO" id="GO:0004366">
    <property type="term" value="F:glycerol-3-phosphate O-acyltransferase activity"/>
    <property type="evidence" value="ECO:0007669"/>
    <property type="project" value="UniProtKB-EC"/>
</dbReference>
<dbReference type="RefSeq" id="WP_091655484.1">
    <property type="nucleotide sequence ID" value="NZ_FOVW01000012.1"/>
</dbReference>
<feature type="domain" description="Phospholipid/glycerol acyltransferase" evidence="6">
    <location>
        <begin position="190"/>
        <end position="325"/>
    </location>
</feature>
<dbReference type="Pfam" id="PF01553">
    <property type="entry name" value="Acyltransferase"/>
    <property type="match status" value="1"/>
</dbReference>
<feature type="transmembrane region" description="Helical" evidence="5">
    <location>
        <begin position="202"/>
        <end position="219"/>
    </location>
</feature>
<protein>
    <recommendedName>
        <fullName evidence="3">Glycerol-3-phosphate acyltransferase</fullName>
        <ecNumber evidence="2">2.3.1.15</ecNumber>
    </recommendedName>
</protein>
<dbReference type="PANTHER" id="PTHR12563">
    <property type="entry name" value="GLYCEROL-3-PHOSPHATE ACYLTRANSFERASE"/>
    <property type="match status" value="1"/>
</dbReference>
<gene>
    <name evidence="7" type="ORF">SAMN04488519_112111</name>
</gene>
<dbReference type="EMBL" id="FOVW01000012">
    <property type="protein sequence ID" value="SFO72317.1"/>
    <property type="molecule type" value="Genomic_DNA"/>
</dbReference>
<dbReference type="STRING" id="226506.SAMN04488519_112111"/>
<comment type="pathway">
    <text evidence="1">Phospholipid metabolism; CDP-diacylglycerol biosynthesis; CDP-diacylglycerol from sn-glycerol 3-phosphate: step 1/3.</text>
</comment>
<evidence type="ECO:0000313" key="7">
    <source>
        <dbReference type="EMBL" id="SFO72317.1"/>
    </source>
</evidence>
<keyword evidence="8" id="KW-1185">Reference proteome</keyword>
<evidence type="ECO:0000313" key="8">
    <source>
        <dbReference type="Proteomes" id="UP000199564"/>
    </source>
</evidence>
<organism evidence="7 8">
    <name type="scientific">Algoriphagus ornithinivorans</name>
    <dbReference type="NCBI Taxonomy" id="226506"/>
    <lineage>
        <taxon>Bacteria</taxon>
        <taxon>Pseudomonadati</taxon>
        <taxon>Bacteroidota</taxon>
        <taxon>Cytophagia</taxon>
        <taxon>Cytophagales</taxon>
        <taxon>Cyclobacteriaceae</taxon>
        <taxon>Algoriphagus</taxon>
    </lineage>
</organism>
<dbReference type="SUPFAM" id="SSF69593">
    <property type="entry name" value="Glycerol-3-phosphate (1)-acyltransferase"/>
    <property type="match status" value="1"/>
</dbReference>
<sequence length="565" mass="65621">MEEKYIKHRYEPILPSKDEWPVVKLARERKEFVSRVSASAQDKILTLTGKNPDILKEELETTLYREKLRIKQNPWVVDPDDEGDFWGKVKAALLQINSETKLNRSKRLEAYKEILERITNRYSEEIASNFNHQHYKFTRSVVTYGFSRLLNAARVKGFKSIFSNQYTLQDKIQITGETDQLRDLATKGTIVMVPTHFSNLDSILIGWIISVLGLPPFIYGAGLNLFNISIFAYFMNALGAYKVDRRKKNLMYLETLKTYSKEAIQFGCHSLFFPGGTRSRSGMIESKLKLGLLSTAIEAQRTNYQNDINDISGKIFIVPVTINYHFVLEAPSLIKDYLSITGQERYYKENDEFSNSYKISKFLVKFFTKGSDISVSVGKAMDVLGNYVDEHGDSLDKYGRKIDPRDYFISNNQITVDQQREEEYTNMLGKRIVEEFHKINRVFSSHLVAFTAFELIKQRNNKLDLFDLIRLPEEEIFLPYQEFKEACEMVYERILALKAEGKINIAPHMKRSMDEIISHGLDNVGMYHAKRPLIKNRQGDIVTEDMSLLYFYHNRLHGYGLEKLF</sequence>